<evidence type="ECO:0000313" key="1">
    <source>
        <dbReference type="EMBL" id="EST46702.1"/>
    </source>
</evidence>
<proteinExistence type="predicted"/>
<dbReference type="EMBL" id="AUWU02000003">
    <property type="protein sequence ID" value="KAH0575014.1"/>
    <property type="molecule type" value="Genomic_DNA"/>
</dbReference>
<protein>
    <submittedName>
        <fullName evidence="1">Uncharacterized protein</fullName>
    </submittedName>
</protein>
<accession>V6LPW5</accession>
<reference evidence="1 2" key="1">
    <citation type="journal article" date="2014" name="PLoS Genet.">
        <title>The Genome of Spironucleus salmonicida Highlights a Fish Pathogen Adapted to Fluctuating Environments.</title>
        <authorList>
            <person name="Xu F."/>
            <person name="Jerlstrom-Hultqvist J."/>
            <person name="Einarsson E."/>
            <person name="Astvaldsson A."/>
            <person name="Svard S.G."/>
            <person name="Andersson J.O."/>
        </authorList>
    </citation>
    <scope>NUCLEOTIDE SEQUENCE</scope>
    <source>
        <strain evidence="2">ATCC 50377</strain>
    </source>
</reference>
<organism evidence="1">
    <name type="scientific">Spironucleus salmonicida</name>
    <dbReference type="NCBI Taxonomy" id="348837"/>
    <lineage>
        <taxon>Eukaryota</taxon>
        <taxon>Metamonada</taxon>
        <taxon>Diplomonadida</taxon>
        <taxon>Hexamitidae</taxon>
        <taxon>Hexamitinae</taxon>
        <taxon>Spironucleus</taxon>
    </lineage>
</organism>
<keyword evidence="3" id="KW-1185">Reference proteome</keyword>
<dbReference type="Proteomes" id="UP000018208">
    <property type="component" value="Unassembled WGS sequence"/>
</dbReference>
<reference evidence="2" key="2">
    <citation type="submission" date="2020-12" db="EMBL/GenBank/DDBJ databases">
        <title>New Spironucleus salmonicida genome in near-complete chromosomes.</title>
        <authorList>
            <person name="Xu F."/>
            <person name="Kurt Z."/>
            <person name="Jimenez-Gonzalez A."/>
            <person name="Astvaldsson A."/>
            <person name="Andersson J.O."/>
            <person name="Svard S.G."/>
        </authorList>
    </citation>
    <scope>NUCLEOTIDE SEQUENCE</scope>
    <source>
        <strain evidence="2">ATCC 50377</strain>
    </source>
</reference>
<evidence type="ECO:0000313" key="3">
    <source>
        <dbReference type="Proteomes" id="UP000018208"/>
    </source>
</evidence>
<dbReference type="EMBL" id="KI546071">
    <property type="protein sequence ID" value="EST46702.1"/>
    <property type="molecule type" value="Genomic_DNA"/>
</dbReference>
<dbReference type="AlphaFoldDB" id="V6LPW5"/>
<sequence length="220" mass="25456">MNIIDTALPIKNIPSLTQILYNLSPNPFIQPLCAIYDLYLENKIKFVILEVKDNYLPLSQINLLISRGIENLASTLQIRGNNAKFDRSQKLEKTVQKCIKHKMYVTDVVFTNRFDDINFTPSPPLKQLLSLIASQSFAYKPFLDHDFPQLDVLEVIKRYKLLTILLGYCTNLESQMQFLSIKMDLKMQPEGVSCEEVILALLLRKVFDFVEQGFEYEVIQ</sequence>
<gene>
    <name evidence="1" type="ORF">SS50377_13296</name>
    <name evidence="2" type="ORF">SS50377_22633</name>
</gene>
<name>V6LPW5_9EUKA</name>
<evidence type="ECO:0000313" key="2">
    <source>
        <dbReference type="EMBL" id="KAH0575014.1"/>
    </source>
</evidence>
<dbReference type="VEuPathDB" id="GiardiaDB:SS50377_22633"/>